<reference evidence="3" key="1">
    <citation type="journal article" date="2019" name="Int. J. Syst. Evol. Microbiol.">
        <title>The Global Catalogue of Microorganisms (GCM) 10K type strain sequencing project: providing services to taxonomists for standard genome sequencing and annotation.</title>
        <authorList>
            <consortium name="The Broad Institute Genomics Platform"/>
            <consortium name="The Broad Institute Genome Sequencing Center for Infectious Disease"/>
            <person name="Wu L."/>
            <person name="Ma J."/>
        </authorList>
    </citation>
    <scope>NUCLEOTIDE SEQUENCE [LARGE SCALE GENOMIC DNA]</scope>
    <source>
        <strain evidence="3">CCM 7480</strain>
    </source>
</reference>
<evidence type="ECO:0000313" key="3">
    <source>
        <dbReference type="Proteomes" id="UP001595665"/>
    </source>
</evidence>
<keyword evidence="3" id="KW-1185">Reference proteome</keyword>
<proteinExistence type="predicted"/>
<evidence type="ECO:0000256" key="1">
    <source>
        <dbReference type="SAM" id="SignalP"/>
    </source>
</evidence>
<dbReference type="EMBL" id="JBHRVV010000001">
    <property type="protein sequence ID" value="MFC3459210.1"/>
    <property type="molecule type" value="Genomic_DNA"/>
</dbReference>
<name>A0ABV7PKP3_9BURK</name>
<accession>A0ABV7PKP3</accession>
<keyword evidence="1" id="KW-0732">Signal</keyword>
<feature type="signal peptide" evidence="1">
    <location>
        <begin position="1"/>
        <end position="26"/>
    </location>
</feature>
<feature type="chain" id="PRO_5047145526" evidence="1">
    <location>
        <begin position="27"/>
        <end position="167"/>
    </location>
</feature>
<sequence length="167" mass="18387">MQRRPFLLTALTALTAASFLPALAGAAPGDPQVAVRNKIEVESVNGRALVHLTVYNYGKQTIWVPREMAEEKELSGRRFDVRAFDGRPLDYTGKMVKRAALTADDYVPVAPGKEVKNTIDITPSYAFVAGRHSYQIGYDGPYLADVKQLDKPSQSPARPLTFIHIGK</sequence>
<protein>
    <submittedName>
        <fullName evidence="2">Uncharacterized protein</fullName>
    </submittedName>
</protein>
<evidence type="ECO:0000313" key="2">
    <source>
        <dbReference type="EMBL" id="MFC3459210.1"/>
    </source>
</evidence>
<dbReference type="RefSeq" id="WP_312548583.1">
    <property type="nucleotide sequence ID" value="NZ_JBHRVV010000001.1"/>
</dbReference>
<dbReference type="Proteomes" id="UP001595665">
    <property type="component" value="Unassembled WGS sequence"/>
</dbReference>
<comment type="caution">
    <text evidence="2">The sequence shown here is derived from an EMBL/GenBank/DDBJ whole genome shotgun (WGS) entry which is preliminary data.</text>
</comment>
<dbReference type="Gene3D" id="2.60.40.2970">
    <property type="match status" value="1"/>
</dbReference>
<organism evidence="2 3">
    <name type="scientific">Massilia haematophila</name>
    <dbReference type="NCBI Taxonomy" id="457923"/>
    <lineage>
        <taxon>Bacteria</taxon>
        <taxon>Pseudomonadati</taxon>
        <taxon>Pseudomonadota</taxon>
        <taxon>Betaproteobacteria</taxon>
        <taxon>Burkholderiales</taxon>
        <taxon>Oxalobacteraceae</taxon>
        <taxon>Telluria group</taxon>
        <taxon>Massilia</taxon>
    </lineage>
</organism>
<gene>
    <name evidence="2" type="ORF">ACFOPH_13290</name>
</gene>